<dbReference type="EMBL" id="RCXL01000026">
    <property type="protein sequence ID" value="RYT70671.1"/>
    <property type="molecule type" value="Genomic_DNA"/>
</dbReference>
<protein>
    <submittedName>
        <fullName evidence="2">Uncharacterized protein</fullName>
    </submittedName>
</protein>
<gene>
    <name evidence="2" type="ORF">EAJ03_15145</name>
    <name evidence="1" type="ORF">F2Z23_15345</name>
</gene>
<reference evidence="2 3" key="2">
    <citation type="journal article" date="2019" name="Science, e1252229">
        <title>Invertible promoters mediate bacterial phase variation, antibiotic resistance, and host adaptation in the gut.</title>
        <authorList>
            <person name="Jiang X."/>
            <person name="Hall A.B."/>
            <person name="Arthur T.D."/>
            <person name="Plichta D.R."/>
            <person name="Covington C.T."/>
            <person name="Poyet M."/>
            <person name="Crothers J."/>
            <person name="Moses P.L."/>
            <person name="Tolonen A.C."/>
            <person name="Vlamakis H."/>
            <person name="Alm E.J."/>
            <person name="Xavier R.J."/>
        </authorList>
    </citation>
    <scope>NUCLEOTIDE SEQUENCE [LARGE SCALE GENOMIC DNA]</scope>
    <source>
        <strain evidence="2">Bj_0095</strain>
        <strain evidence="3">bj_0095</strain>
    </source>
</reference>
<keyword evidence="4" id="KW-1185">Reference proteome</keyword>
<reference evidence="1 4" key="1">
    <citation type="journal article" date="2019" name="Nat. Med.">
        <title>A library of human gut bacterial isolates paired with longitudinal multiomics data enables mechanistic microbiome research.</title>
        <authorList>
            <person name="Poyet M."/>
            <person name="Groussin M."/>
            <person name="Gibbons S.M."/>
            <person name="Avila-Pacheco J."/>
            <person name="Jiang X."/>
            <person name="Kearney S.M."/>
            <person name="Perrotta A.R."/>
            <person name="Berdy B."/>
            <person name="Zhao S."/>
            <person name="Lieberman T.D."/>
            <person name="Swanson P.K."/>
            <person name="Smith M."/>
            <person name="Roesemann S."/>
            <person name="Alexander J.E."/>
            <person name="Rich S.A."/>
            <person name="Livny J."/>
            <person name="Vlamakis H."/>
            <person name="Clish C."/>
            <person name="Bullock K."/>
            <person name="Deik A."/>
            <person name="Scott J."/>
            <person name="Pierce K.A."/>
            <person name="Xavier R.J."/>
            <person name="Alm E.J."/>
        </authorList>
    </citation>
    <scope>NUCLEOTIDE SEQUENCE [LARGE SCALE GENOMIC DNA]</scope>
    <source>
        <strain evidence="1 4">BIOML-A1</strain>
    </source>
</reference>
<evidence type="ECO:0000313" key="3">
    <source>
        <dbReference type="Proteomes" id="UP000291917"/>
    </source>
</evidence>
<evidence type="ECO:0000313" key="2">
    <source>
        <dbReference type="EMBL" id="RYT70671.1"/>
    </source>
</evidence>
<dbReference type="AlphaFoldDB" id="A0A4Q5GQ71"/>
<dbReference type="Proteomes" id="UP000291917">
    <property type="component" value="Unassembled WGS sequence"/>
</dbReference>
<dbReference type="RefSeq" id="WP_130089107.1">
    <property type="nucleotide sequence ID" value="NZ_RCXL01000026.1"/>
</dbReference>
<comment type="caution">
    <text evidence="2">The sequence shown here is derived from an EMBL/GenBank/DDBJ whole genome shotgun (WGS) entry which is preliminary data.</text>
</comment>
<proteinExistence type="predicted"/>
<evidence type="ECO:0000313" key="1">
    <source>
        <dbReference type="EMBL" id="KAA5271400.1"/>
    </source>
</evidence>
<accession>A0A4Q5GQ71</accession>
<dbReference type="EMBL" id="VVZX01000024">
    <property type="protein sequence ID" value="KAA5271400.1"/>
    <property type="molecule type" value="Genomic_DNA"/>
</dbReference>
<dbReference type="Proteomes" id="UP000335496">
    <property type="component" value="Unassembled WGS sequence"/>
</dbReference>
<sequence length="298" mass="35524">MLTNIIQLQRLFDKYIYSLYDEASLIAIEKQEKYIETTLATENIYEFFDNKEEFYSNLCVYTDTIIKLYANDGYEVCKLVHFIKNEKGSIRIKHDPLGLRLYLYRHPDAEINNSYIKAIFIKSFERYKMKGDVLYSFLTKGYQYSCTPEELKKQLGINYINSMLKVKILSPAEKIVQELFDDKLIPFYFTINLDRSVMEPGNRIIRINFSVTDNLVILRRKRLRPSYIDFIKSILIKIFPFNYPFIEEDIKKLDDVTVERIYILTRDIEKDPDFQKIDTATLIGYKLQHEYGIKIEKE</sequence>
<evidence type="ECO:0000313" key="4">
    <source>
        <dbReference type="Proteomes" id="UP000335496"/>
    </source>
</evidence>
<name>A0A4Q5GQ71_9BACE</name>
<organism evidence="2 3">
    <name type="scientific">Bacteroides eggerthii</name>
    <dbReference type="NCBI Taxonomy" id="28111"/>
    <lineage>
        <taxon>Bacteria</taxon>
        <taxon>Pseudomonadati</taxon>
        <taxon>Bacteroidota</taxon>
        <taxon>Bacteroidia</taxon>
        <taxon>Bacteroidales</taxon>
        <taxon>Bacteroidaceae</taxon>
        <taxon>Bacteroides</taxon>
    </lineage>
</organism>